<name>A0A0C2MTP5_THEKT</name>
<evidence type="ECO:0000313" key="2">
    <source>
        <dbReference type="EMBL" id="KII65062.1"/>
    </source>
</evidence>
<evidence type="ECO:0000313" key="3">
    <source>
        <dbReference type="Proteomes" id="UP000031668"/>
    </source>
</evidence>
<organism evidence="2 3">
    <name type="scientific">Thelohanellus kitauei</name>
    <name type="common">Myxosporean</name>
    <dbReference type="NCBI Taxonomy" id="669202"/>
    <lineage>
        <taxon>Eukaryota</taxon>
        <taxon>Metazoa</taxon>
        <taxon>Cnidaria</taxon>
        <taxon>Myxozoa</taxon>
        <taxon>Myxosporea</taxon>
        <taxon>Bivalvulida</taxon>
        <taxon>Platysporina</taxon>
        <taxon>Myxobolidae</taxon>
        <taxon>Thelohanellus</taxon>
    </lineage>
</organism>
<evidence type="ECO:0000256" key="1">
    <source>
        <dbReference type="SAM" id="MobiDB-lite"/>
    </source>
</evidence>
<dbReference type="Proteomes" id="UP000031668">
    <property type="component" value="Unassembled WGS sequence"/>
</dbReference>
<gene>
    <name evidence="2" type="ORF">RF11_00854</name>
</gene>
<dbReference type="AlphaFoldDB" id="A0A0C2MTP5"/>
<protein>
    <submittedName>
        <fullName evidence="2">Uncharacterized protein</fullName>
    </submittedName>
</protein>
<dbReference type="EMBL" id="JWZT01004027">
    <property type="protein sequence ID" value="KII65062.1"/>
    <property type="molecule type" value="Genomic_DNA"/>
</dbReference>
<feature type="region of interest" description="Disordered" evidence="1">
    <location>
        <begin position="123"/>
        <end position="156"/>
    </location>
</feature>
<reference evidence="2 3" key="1">
    <citation type="journal article" date="2014" name="Genome Biol. Evol.">
        <title>The genome of the myxosporean Thelohanellus kitauei shows adaptations to nutrient acquisition within its fish host.</title>
        <authorList>
            <person name="Yang Y."/>
            <person name="Xiong J."/>
            <person name="Zhou Z."/>
            <person name="Huo F."/>
            <person name="Miao W."/>
            <person name="Ran C."/>
            <person name="Liu Y."/>
            <person name="Zhang J."/>
            <person name="Feng J."/>
            <person name="Wang M."/>
            <person name="Wang M."/>
            <person name="Wang L."/>
            <person name="Yao B."/>
        </authorList>
    </citation>
    <scope>NUCLEOTIDE SEQUENCE [LARGE SCALE GENOMIC DNA]</scope>
    <source>
        <strain evidence="2">Wuqing</strain>
    </source>
</reference>
<keyword evidence="3" id="KW-1185">Reference proteome</keyword>
<comment type="caution">
    <text evidence="2">The sequence shown here is derived from an EMBL/GenBank/DDBJ whole genome shotgun (WGS) entry which is preliminary data.</text>
</comment>
<proteinExistence type="predicted"/>
<accession>A0A0C2MTP5</accession>
<sequence>MLQLRLKFHKLYRLFFHRFCSSEESGGVSLKDSVPFFPITKEQIDFLFENRLDGRRRVPTVEDYKNMQNGWYVFRPPFPSNETRRRNTSELVYKDFLDFYYDHLKLENEAKYSKDHFHQDGHYYRRPGHTGCDPVDKYYRRTSSMTQPPNPQKKKK</sequence>